<dbReference type="Pfam" id="PF04313">
    <property type="entry name" value="HSDR_N"/>
    <property type="match status" value="1"/>
</dbReference>
<accession>A0A174L6B9</accession>
<evidence type="ECO:0000259" key="12">
    <source>
        <dbReference type="PROSITE" id="PS51192"/>
    </source>
</evidence>
<dbReference type="GO" id="GO:0009307">
    <property type="term" value="P:DNA restriction-modification system"/>
    <property type="evidence" value="ECO:0007669"/>
    <property type="project" value="UniProtKB-KW"/>
</dbReference>
<evidence type="ECO:0000256" key="11">
    <source>
        <dbReference type="RuleBase" id="RU364115"/>
    </source>
</evidence>
<evidence type="ECO:0000256" key="4">
    <source>
        <dbReference type="ARBA" id="ARBA00022722"/>
    </source>
</evidence>
<dbReference type="PANTHER" id="PTHR30195">
    <property type="entry name" value="TYPE I SITE-SPECIFIC DEOXYRIBONUCLEASE PROTEIN SUBUNIT M AND R"/>
    <property type="match status" value="1"/>
</dbReference>
<evidence type="ECO:0000256" key="3">
    <source>
        <dbReference type="ARBA" id="ARBA00011296"/>
    </source>
</evidence>
<protein>
    <recommendedName>
        <fullName evidence="11">Type I restriction enzyme endonuclease subunit</fullName>
        <shortName evidence="11">R protein</shortName>
        <ecNumber evidence="11">3.1.21.3</ecNumber>
    </recommendedName>
    <alternativeName>
        <fullName evidence="11">Type-1 restriction enzyme R protein</fullName>
    </alternativeName>
</protein>
<dbReference type="GO" id="GO:0005524">
    <property type="term" value="F:ATP binding"/>
    <property type="evidence" value="ECO:0007669"/>
    <property type="project" value="UniProtKB-KW"/>
</dbReference>
<reference evidence="13 14" key="1">
    <citation type="submission" date="2015-09" db="EMBL/GenBank/DDBJ databases">
        <authorList>
            <consortium name="Pathogen Informatics"/>
        </authorList>
    </citation>
    <scope>NUCLEOTIDE SEQUENCE [LARGE SCALE GENOMIC DNA]</scope>
    <source>
        <strain evidence="13 14">2789STDY5834856</strain>
    </source>
</reference>
<keyword evidence="6 11" id="KW-0680">Restriction system</keyword>
<comment type="function">
    <text evidence="11">Subunit R is required for both nuclease and ATPase activities, but not for modification.</text>
</comment>
<feature type="domain" description="Helicase ATP-binding" evidence="12">
    <location>
        <begin position="270"/>
        <end position="448"/>
    </location>
</feature>
<dbReference type="PANTHER" id="PTHR30195:SF15">
    <property type="entry name" value="TYPE I RESTRICTION ENZYME HINDI ENDONUCLEASE SUBUNIT"/>
    <property type="match status" value="1"/>
</dbReference>
<dbReference type="AlphaFoldDB" id="A0A174L6B9"/>
<keyword evidence="9 11" id="KW-0067">ATP-binding</keyword>
<dbReference type="Pfam" id="PF18766">
    <property type="entry name" value="SWI2_SNF2"/>
    <property type="match status" value="1"/>
</dbReference>
<dbReference type="Gene3D" id="3.90.1570.50">
    <property type="match status" value="1"/>
</dbReference>
<dbReference type="Proteomes" id="UP000095594">
    <property type="component" value="Unassembled WGS sequence"/>
</dbReference>
<gene>
    <name evidence="13" type="primary">hsdR_2</name>
    <name evidence="13" type="ORF">ERS852471_03156</name>
</gene>
<dbReference type="InterPro" id="IPR014001">
    <property type="entry name" value="Helicase_ATP-bd"/>
</dbReference>
<keyword evidence="8 11" id="KW-0378">Hydrolase</keyword>
<sequence length="1004" mass="115619">MKFQEASLENVVIEYLKEIDYEYIHGSELVRDTKEVLLLDKLEESLLKINKGLPISSIKEAIRKLRTFETNDVFTNNKVFHKYLTEGVGVADFINGETVYSTVKLIDYDNIYNNEFLVVNQLEVNEDDVKKIPDVVVYVNGMPLVLMELKSTSREEVTIEDAYNQLMNYKEVHIPTLFYYNAFLVISDGVNSKAGTLTAPFDRFMAWKKVEADDEVIDKLNFDTLLYGMFDKERLLDIIKNFILFTSKGKIMAAYHQYFGMNKAIQAVKKAVDTDGRAGVVWHTQGSGKSFSMTFLAGNLVKDKDLNNPTILVITDRNDLDNQLFNTFGSAHDFLRQKPIKADSRADVKTILDNRKTGGVIFSTIQKFEEETGLLSERRNIIVMVDEAHRTQYGMDGKVDLESGEVKFGYAKYLREAMPNATYIAFTGTPIETTDKSTYGTFGDLIDVYDMTQAVLDGATVKIYYESRLAKVKIDNSVLEDIDRAYWEMQVYEGVEDYVVDASQKKLSKMEQIITNADRIRELVKDLIAHYEERENLVKGKAMIVAYSRRAAYKMYQEILKQRPEWENKVKMVMTTNNSDEEEMAKVIGNKTYQKELEKEFRDENSDFKIVIVVDMWLTGFDVPSLDTMYIDKPMKAHNLMQAIARVNRVYPGKTGGLVVDYIGIKKELFEALKTYTTRDQDKIQENEEGRKIALDIVEVLRNVFHYFDYSGFFGDCDKTRFNLIRDGAEYVQLTEPRQKIFLNETKRLKDVYKICTSLLSKQIKDEIAYFIAVRSFVLKTTKAGVPDLAEVNKRISEMLEQAILEDEVLSLTEAGSKETFELLTDENLKKLRALPQKNMAANILMRVMKEKVSDIKKTNLVVSKKFSERLEKIIEDYNNRSDEEDVFKVLEQLIQFKHELLEAIDKGHQIGLTYEEKAFFDVLTADPEVIADMGDDTLIKIARELTKTVKENMTHAWYEKAQAQAKMRSVIKRLLKKYDYPPNKSKVAIETVLEQAKLQCVNI</sequence>
<name>A0A174L6B9_9CLOT</name>
<comment type="catalytic activity">
    <reaction evidence="1 11">
        <text>Endonucleolytic cleavage of DNA to give random double-stranded fragments with terminal 5'-phosphates, ATP is simultaneously hydrolyzed.</text>
        <dbReference type="EC" id="3.1.21.3"/>
    </reaction>
</comment>
<evidence type="ECO:0000256" key="2">
    <source>
        <dbReference type="ARBA" id="ARBA00008598"/>
    </source>
</evidence>
<evidence type="ECO:0000313" key="13">
    <source>
        <dbReference type="EMBL" id="CUP18391.1"/>
    </source>
</evidence>
<dbReference type="CDD" id="cd18030">
    <property type="entry name" value="DEXHc_RE_I_HsdR"/>
    <property type="match status" value="1"/>
</dbReference>
<dbReference type="SUPFAM" id="SSF52540">
    <property type="entry name" value="P-loop containing nucleoside triphosphate hydrolases"/>
    <property type="match status" value="2"/>
</dbReference>
<dbReference type="InterPro" id="IPR055180">
    <property type="entry name" value="HsdR_RecA-like_helicase_dom_2"/>
</dbReference>
<dbReference type="InterPro" id="IPR040980">
    <property type="entry name" value="SWI2_SNF2"/>
</dbReference>
<dbReference type="InterPro" id="IPR004473">
    <property type="entry name" value="Restrct_endonuc_typeI_HsdR"/>
</dbReference>
<dbReference type="Pfam" id="PF22679">
    <property type="entry name" value="T1R_D3-like"/>
    <property type="match status" value="1"/>
</dbReference>
<dbReference type="EC" id="3.1.21.3" evidence="11"/>
<evidence type="ECO:0000256" key="9">
    <source>
        <dbReference type="ARBA" id="ARBA00022840"/>
    </source>
</evidence>
<dbReference type="InterPro" id="IPR051268">
    <property type="entry name" value="Type-I_R_enzyme_R_subunit"/>
</dbReference>
<keyword evidence="7" id="KW-0255">Endonuclease</keyword>
<dbReference type="InterPro" id="IPR027417">
    <property type="entry name" value="P-loop_NTPase"/>
</dbReference>
<dbReference type="InterPro" id="IPR021810">
    <property type="entry name" value="T1RH-like_C"/>
</dbReference>
<keyword evidence="10 11" id="KW-0238">DNA-binding</keyword>
<dbReference type="GO" id="GO:0009035">
    <property type="term" value="F:type I site-specific deoxyribonuclease activity"/>
    <property type="evidence" value="ECO:0007669"/>
    <property type="project" value="UniProtKB-EC"/>
</dbReference>
<evidence type="ECO:0000256" key="7">
    <source>
        <dbReference type="ARBA" id="ARBA00022759"/>
    </source>
</evidence>
<dbReference type="CDD" id="cd18800">
    <property type="entry name" value="SF2_C_EcoR124I-like"/>
    <property type="match status" value="1"/>
</dbReference>
<dbReference type="OrthoDB" id="9758243at2"/>
<dbReference type="Gene3D" id="3.40.50.300">
    <property type="entry name" value="P-loop containing nucleotide triphosphate hydrolases"/>
    <property type="match status" value="2"/>
</dbReference>
<organism evidence="13 14">
    <name type="scientific">Clostridium disporicum</name>
    <dbReference type="NCBI Taxonomy" id="84024"/>
    <lineage>
        <taxon>Bacteria</taxon>
        <taxon>Bacillati</taxon>
        <taxon>Bacillota</taxon>
        <taxon>Clostridia</taxon>
        <taxon>Eubacteriales</taxon>
        <taxon>Clostridiaceae</taxon>
        <taxon>Clostridium</taxon>
    </lineage>
</organism>
<comment type="subunit">
    <text evidence="3 11">The type I restriction/modification system is composed of three polypeptides R, M and S.</text>
</comment>
<comment type="similarity">
    <text evidence="2 11">Belongs to the HsdR family.</text>
</comment>
<evidence type="ECO:0000256" key="10">
    <source>
        <dbReference type="ARBA" id="ARBA00023125"/>
    </source>
</evidence>
<evidence type="ECO:0000256" key="5">
    <source>
        <dbReference type="ARBA" id="ARBA00022741"/>
    </source>
</evidence>
<dbReference type="CDD" id="cd22332">
    <property type="entry name" value="HsdR_N"/>
    <property type="match status" value="1"/>
</dbReference>
<keyword evidence="5 11" id="KW-0547">Nucleotide-binding</keyword>
<evidence type="ECO:0000313" key="14">
    <source>
        <dbReference type="Proteomes" id="UP000095594"/>
    </source>
</evidence>
<evidence type="ECO:0000256" key="8">
    <source>
        <dbReference type="ARBA" id="ARBA00022801"/>
    </source>
</evidence>
<keyword evidence="4" id="KW-0540">Nuclease</keyword>
<evidence type="ECO:0000256" key="6">
    <source>
        <dbReference type="ARBA" id="ARBA00022747"/>
    </source>
</evidence>
<dbReference type="EMBL" id="CYZX01000030">
    <property type="protein sequence ID" value="CUP18391.1"/>
    <property type="molecule type" value="Genomic_DNA"/>
</dbReference>
<dbReference type="Pfam" id="PF11867">
    <property type="entry name" value="T1RH-like_C"/>
    <property type="match status" value="1"/>
</dbReference>
<evidence type="ECO:0000256" key="1">
    <source>
        <dbReference type="ARBA" id="ARBA00000851"/>
    </source>
</evidence>
<dbReference type="GO" id="GO:0003677">
    <property type="term" value="F:DNA binding"/>
    <property type="evidence" value="ECO:0007669"/>
    <property type="project" value="UniProtKB-KW"/>
</dbReference>
<proteinExistence type="inferred from homology"/>
<dbReference type="RefSeq" id="WP_055268228.1">
    <property type="nucleotide sequence ID" value="NZ_CABIXQ010000030.1"/>
</dbReference>
<dbReference type="InterPro" id="IPR007409">
    <property type="entry name" value="Restrct_endonuc_type1_HsdR_N"/>
</dbReference>
<dbReference type="SMART" id="SM00487">
    <property type="entry name" value="DEXDc"/>
    <property type="match status" value="1"/>
</dbReference>
<dbReference type="PROSITE" id="PS51192">
    <property type="entry name" value="HELICASE_ATP_BIND_1"/>
    <property type="match status" value="1"/>
</dbReference>
<dbReference type="NCBIfam" id="TIGR00348">
    <property type="entry name" value="hsdR"/>
    <property type="match status" value="1"/>
</dbReference>